<proteinExistence type="predicted"/>
<organism evidence="2">
    <name type="scientific">marine metagenome</name>
    <dbReference type="NCBI Taxonomy" id="408172"/>
    <lineage>
        <taxon>unclassified sequences</taxon>
        <taxon>metagenomes</taxon>
        <taxon>ecological metagenomes</taxon>
    </lineage>
</organism>
<protein>
    <submittedName>
        <fullName evidence="2">Uncharacterized protein</fullName>
    </submittedName>
</protein>
<evidence type="ECO:0000256" key="1">
    <source>
        <dbReference type="SAM" id="MobiDB-lite"/>
    </source>
</evidence>
<sequence length="326" mass="34892">MYGGTYGGIFVGKGVQPCAWNSHGTPESTTEGCEIVVYDDEGGEALQTGIVILGGGGSNCLMGQSIFTKDETIHIIEEDDSGSAIVIIEKANKTTVIVDGEVVAIWGHGLDVEYSPTHPAVYGETGTRTFDMRIAAPGIDDGDQGQFYEESSYKPIRVPVLTPEAYNHTGPCIGENCCLGIGTCIPKLDGSLITDGSGGWILATHDEVSDSDNVIIDTEDAWLIVDDSKLEMFMPKDMDVLEYMNDQPTGGKGPTNQTDNNNSEEQSQGETEDCVGVCWGTQQNREDQSDTSEASFRTGIVVIGGGTHNCMFGIMIFDNNTDDDTP</sequence>
<gene>
    <name evidence="2" type="ORF">METZ01_LOCUS330204</name>
</gene>
<feature type="non-terminal residue" evidence="2">
    <location>
        <position position="326"/>
    </location>
</feature>
<reference evidence="2" key="1">
    <citation type="submission" date="2018-05" db="EMBL/GenBank/DDBJ databases">
        <authorList>
            <person name="Lanie J.A."/>
            <person name="Ng W.-L."/>
            <person name="Kazmierczak K.M."/>
            <person name="Andrzejewski T.M."/>
            <person name="Davidsen T.M."/>
            <person name="Wayne K.J."/>
            <person name="Tettelin H."/>
            <person name="Glass J.I."/>
            <person name="Rusch D."/>
            <person name="Podicherti R."/>
            <person name="Tsui H.-C.T."/>
            <person name="Winkler M.E."/>
        </authorList>
    </citation>
    <scope>NUCLEOTIDE SEQUENCE</scope>
</reference>
<dbReference type="AlphaFoldDB" id="A0A382PX52"/>
<evidence type="ECO:0000313" key="2">
    <source>
        <dbReference type="EMBL" id="SVC77350.1"/>
    </source>
</evidence>
<feature type="region of interest" description="Disordered" evidence="1">
    <location>
        <begin position="243"/>
        <end position="272"/>
    </location>
</feature>
<dbReference type="EMBL" id="UINC01110080">
    <property type="protein sequence ID" value="SVC77350.1"/>
    <property type="molecule type" value="Genomic_DNA"/>
</dbReference>
<accession>A0A382PX52</accession>
<feature type="compositionally biased region" description="Polar residues" evidence="1">
    <location>
        <begin position="254"/>
        <end position="269"/>
    </location>
</feature>
<name>A0A382PX52_9ZZZZ</name>